<dbReference type="EMBL" id="CAJZBQ010000062">
    <property type="protein sequence ID" value="CAG9335595.1"/>
    <property type="molecule type" value="Genomic_DNA"/>
</dbReference>
<dbReference type="GO" id="GO:0043015">
    <property type="term" value="F:gamma-tubulin binding"/>
    <property type="evidence" value="ECO:0007669"/>
    <property type="project" value="InterPro"/>
</dbReference>
<comment type="caution">
    <text evidence="8">The sequence shown here is derived from an EMBL/GenBank/DDBJ whole genome shotgun (WGS) entry which is preliminary data.</text>
</comment>
<dbReference type="GO" id="GO:0000922">
    <property type="term" value="C:spindle pole"/>
    <property type="evidence" value="ECO:0007669"/>
    <property type="project" value="InterPro"/>
</dbReference>
<keyword evidence="3" id="KW-0963">Cytoplasm</keyword>
<evidence type="ECO:0008006" key="10">
    <source>
        <dbReference type="Google" id="ProtNLM"/>
    </source>
</evidence>
<dbReference type="GO" id="GO:0000278">
    <property type="term" value="P:mitotic cell cycle"/>
    <property type="evidence" value="ECO:0007669"/>
    <property type="project" value="TreeGrafter"/>
</dbReference>
<evidence type="ECO:0000259" key="7">
    <source>
        <dbReference type="Pfam" id="PF17681"/>
    </source>
</evidence>
<dbReference type="Gene3D" id="1.20.120.1900">
    <property type="entry name" value="Gamma-tubulin complex, C-terminal domain"/>
    <property type="match status" value="1"/>
</dbReference>
<evidence type="ECO:0000256" key="4">
    <source>
        <dbReference type="ARBA" id="ARBA00022701"/>
    </source>
</evidence>
<dbReference type="AlphaFoldDB" id="A0AAU9KE73"/>
<reference evidence="8" key="1">
    <citation type="submission" date="2021-09" db="EMBL/GenBank/DDBJ databases">
        <authorList>
            <consortium name="AG Swart"/>
            <person name="Singh M."/>
            <person name="Singh A."/>
            <person name="Seah K."/>
            <person name="Emmerich C."/>
        </authorList>
    </citation>
    <scope>NUCLEOTIDE SEQUENCE</scope>
    <source>
        <strain evidence="8">ATCC30299</strain>
    </source>
</reference>
<dbReference type="GO" id="GO:0051011">
    <property type="term" value="F:microtubule minus-end binding"/>
    <property type="evidence" value="ECO:0007669"/>
    <property type="project" value="TreeGrafter"/>
</dbReference>
<evidence type="ECO:0000256" key="2">
    <source>
        <dbReference type="ARBA" id="ARBA00010337"/>
    </source>
</evidence>
<comment type="similarity">
    <text evidence="2">Belongs to the TUBGCP family.</text>
</comment>
<evidence type="ECO:0000259" key="6">
    <source>
        <dbReference type="Pfam" id="PF04130"/>
    </source>
</evidence>
<proteinExistence type="inferred from homology"/>
<name>A0AAU9KE73_9CILI</name>
<organism evidence="8 9">
    <name type="scientific">Blepharisma stoltei</name>
    <dbReference type="NCBI Taxonomy" id="1481888"/>
    <lineage>
        <taxon>Eukaryota</taxon>
        <taxon>Sar</taxon>
        <taxon>Alveolata</taxon>
        <taxon>Ciliophora</taxon>
        <taxon>Postciliodesmatophora</taxon>
        <taxon>Heterotrichea</taxon>
        <taxon>Heterotrichida</taxon>
        <taxon>Blepharismidae</taxon>
        <taxon>Blepharisma</taxon>
    </lineage>
</organism>
<dbReference type="InterPro" id="IPR041470">
    <property type="entry name" value="GCP_N"/>
</dbReference>
<evidence type="ECO:0000313" key="8">
    <source>
        <dbReference type="EMBL" id="CAG9335595.1"/>
    </source>
</evidence>
<dbReference type="GO" id="GO:0031122">
    <property type="term" value="P:cytoplasmic microtubule organization"/>
    <property type="evidence" value="ECO:0007669"/>
    <property type="project" value="TreeGrafter"/>
</dbReference>
<dbReference type="GO" id="GO:0005874">
    <property type="term" value="C:microtubule"/>
    <property type="evidence" value="ECO:0007669"/>
    <property type="project" value="UniProtKB-KW"/>
</dbReference>
<gene>
    <name evidence="8" type="ORF">BSTOLATCC_MIC64060</name>
</gene>
<keyword evidence="4" id="KW-0493">Microtubule</keyword>
<dbReference type="Proteomes" id="UP001162131">
    <property type="component" value="Unassembled WGS sequence"/>
</dbReference>
<dbReference type="GO" id="GO:0000930">
    <property type="term" value="C:gamma-tubulin complex"/>
    <property type="evidence" value="ECO:0007669"/>
    <property type="project" value="TreeGrafter"/>
</dbReference>
<accession>A0AAU9KE73</accession>
<feature type="domain" description="Gamma tubulin complex component protein N-terminal" evidence="7">
    <location>
        <begin position="144"/>
        <end position="422"/>
    </location>
</feature>
<dbReference type="GO" id="GO:0051225">
    <property type="term" value="P:spindle assembly"/>
    <property type="evidence" value="ECO:0007669"/>
    <property type="project" value="TreeGrafter"/>
</dbReference>
<dbReference type="InterPro" id="IPR007259">
    <property type="entry name" value="GCP"/>
</dbReference>
<dbReference type="Pfam" id="PF17681">
    <property type="entry name" value="GCP_N_terminal"/>
    <property type="match status" value="1"/>
</dbReference>
<dbReference type="GO" id="GO:0007020">
    <property type="term" value="P:microtubule nucleation"/>
    <property type="evidence" value="ECO:0007669"/>
    <property type="project" value="InterPro"/>
</dbReference>
<evidence type="ECO:0000256" key="3">
    <source>
        <dbReference type="ARBA" id="ARBA00022490"/>
    </source>
</evidence>
<dbReference type="Pfam" id="PF04130">
    <property type="entry name" value="GCP_C_terminal"/>
    <property type="match status" value="1"/>
</dbReference>
<keyword evidence="9" id="KW-1185">Reference proteome</keyword>
<keyword evidence="5" id="KW-0206">Cytoskeleton</keyword>
<evidence type="ECO:0000256" key="1">
    <source>
        <dbReference type="ARBA" id="ARBA00004245"/>
    </source>
</evidence>
<feature type="domain" description="Gamma tubulin complex component C-terminal" evidence="6">
    <location>
        <begin position="427"/>
        <end position="734"/>
    </location>
</feature>
<sequence length="770" mass="89313">MDPDSAKRVPVLIERLLKQELPAEVIPRYQPYFLRLLASRINPTVVEDESQILNSILRRISPQNTAKLQDLYIRLTRSRGLSRRWAILYVLSKLFDDNSVAIPGSSLELLAPRPPEAPKIKEKIPIISKKGPDAQMPVLEKEILRDILFAIQGIEGKYITFSMLEDSYVIQPNIGVPDPIRKMVGELAELGWLYKKVVKYIDTNIEQPSLTSQSLCYALQSDLAEYYRLIALLEQQRDELKDLNLRKIMLWCTEPLERMKWLAIISDAAEGLKGGALVSSLYSYTLIGNPSVKAIIIRILDEVSMPIVQMIQQWMLEGEINDPYHEFFVSTNLATPDDRLWTQKYSLNTEMVPSFFTPQLANKILLTGKSINFLRRCCKEENWIAASPLELPKIHDLVGLSKWVDSAARVANAELVKVLFEKYRFKEHCNSIRKYLLLGQGDFHHILMELVNDTLKEKAEKIYKHNLFSILESAIKSSNAQFHDLEFLNRLDVKFLEVSPGDIGWDVFTLDYKVDPPLNTIFTPQAMEKYLRIFKFLWRLKRVQFSLNSYQAGREIIMLQKMKEIAPIIHSCLLRKTEILHFVNNLMNYLMVEVVEGSWAEFMKSLDSVQDLDQIIEVHNAFLDKLIMKSFLGSETDAILKQLLRLLEPALRFRQSQNTLFLSAKEEYDRLSKMLSEDEGEDAISRISLESIEDIKQISEIFSDGVNKFREQLAETDRNHLKFLAFRLDFNEFYSYSQMKRADENAKMMNIPFFRVEDDIEDADQEEFKF</sequence>
<evidence type="ECO:0000313" key="9">
    <source>
        <dbReference type="Proteomes" id="UP001162131"/>
    </source>
</evidence>
<evidence type="ECO:0000256" key="5">
    <source>
        <dbReference type="ARBA" id="ARBA00023212"/>
    </source>
</evidence>
<comment type="subcellular location">
    <subcellularLocation>
        <location evidence="1">Cytoplasm</location>
        <location evidence="1">Cytoskeleton</location>
    </subcellularLocation>
</comment>
<dbReference type="InterPro" id="IPR042241">
    <property type="entry name" value="GCP_C_sf"/>
</dbReference>
<dbReference type="PANTHER" id="PTHR19302">
    <property type="entry name" value="GAMMA TUBULIN COMPLEX PROTEIN"/>
    <property type="match status" value="1"/>
</dbReference>
<dbReference type="PANTHER" id="PTHR19302:SF14">
    <property type="entry name" value="GAMMA-TUBULIN COMPLEX COMPONENT 3"/>
    <property type="match status" value="1"/>
</dbReference>
<dbReference type="GO" id="GO:0051321">
    <property type="term" value="P:meiotic cell cycle"/>
    <property type="evidence" value="ECO:0007669"/>
    <property type="project" value="TreeGrafter"/>
</dbReference>
<protein>
    <recommendedName>
        <fullName evidence="10">Gamma-tubulin complex component</fullName>
    </recommendedName>
</protein>
<dbReference type="InterPro" id="IPR040457">
    <property type="entry name" value="GCP_C"/>
</dbReference>